<dbReference type="InterPro" id="IPR052766">
    <property type="entry name" value="S41A_metabolite_peptidase"/>
</dbReference>
<organism evidence="2 3">
    <name type="scientific">Septoria linicola</name>
    <dbReference type="NCBI Taxonomy" id="215465"/>
    <lineage>
        <taxon>Eukaryota</taxon>
        <taxon>Fungi</taxon>
        <taxon>Dikarya</taxon>
        <taxon>Ascomycota</taxon>
        <taxon>Pezizomycotina</taxon>
        <taxon>Dothideomycetes</taxon>
        <taxon>Dothideomycetidae</taxon>
        <taxon>Mycosphaerellales</taxon>
        <taxon>Mycosphaerellaceae</taxon>
        <taxon>Septoria</taxon>
    </lineage>
</organism>
<dbReference type="InterPro" id="IPR056186">
    <property type="entry name" value="PDZ_CPAF-rel"/>
</dbReference>
<dbReference type="Pfam" id="PF23658">
    <property type="entry name" value="PDZ_CPAF_rel"/>
    <property type="match status" value="1"/>
</dbReference>
<feature type="domain" description="CPAF-like PDZ" evidence="1">
    <location>
        <begin position="171"/>
        <end position="252"/>
    </location>
</feature>
<evidence type="ECO:0000313" key="3">
    <source>
        <dbReference type="Proteomes" id="UP001056384"/>
    </source>
</evidence>
<evidence type="ECO:0000259" key="1">
    <source>
        <dbReference type="Pfam" id="PF23658"/>
    </source>
</evidence>
<reference evidence="2" key="1">
    <citation type="submission" date="2022-06" db="EMBL/GenBank/DDBJ databases">
        <title>Complete genome sequences of two strains of the flax pathogen Septoria linicola.</title>
        <authorList>
            <person name="Lapalu N."/>
            <person name="Simon A."/>
            <person name="Demenou B."/>
            <person name="Paumier D."/>
            <person name="Guillot M.-P."/>
            <person name="Gout L."/>
            <person name="Valade R."/>
        </authorList>
    </citation>
    <scope>NUCLEOTIDE SEQUENCE</scope>
    <source>
        <strain evidence="2">SE15195</strain>
    </source>
</reference>
<dbReference type="OrthoDB" id="27214at2759"/>
<dbReference type="PANTHER" id="PTHR37049:SF4">
    <property type="entry name" value="RHODANESE DOMAIN-CONTAINING PROTEIN"/>
    <property type="match status" value="1"/>
</dbReference>
<sequence>MRVAVATVALAGSAVATPARISDYIRAATNTPATNDTATDSDASPLDEPCAIISREWQRSVNPDGIALVDAYLAHQCLLSVPLHAHDGYLQVEGVKTLAQFQGTLAYLKDPPEGYLYPAVDVLDGLDQILGHLNASLYTNEYDFQLDVLDVIQSAYDGHFSYQADITTVLNFGRPLPIFSVSNDGLSLPEVYYGPDVYFLIKNASSNATFSPIAQINGQDVEAFLNEYAAIEQQYQDPDASYNKLLAQGTKVSLWRYQLSSYAIVGRYWIHHHLHPFNYREQLDQNNQVFTSWADYYGPETREKDNFTSISRYNLADTYSIFCKPISNYGNLTNITPQVFQPENIVLVQDGGCSSTCAVFTEFMKSQAKVKQIVFGGRKQNGPMKGVGGVKGANVYPFSLLAEAAGEAYEDAGPIDQVAFGAAYGNLTEAVSQAMLRAAVWADGSQLASVNVRNNIRYGDETVTPLQFVYEAADCRLFYTIESIFAQSEVWKAAYASTWGEGSCVADSTGHPSSAPASDAIYPAPEQARNFFGAKRISSWPEHLVNKVGI</sequence>
<accession>A0A9Q9AJX5</accession>
<protein>
    <recommendedName>
        <fullName evidence="1">CPAF-like PDZ domain-containing protein</fullName>
    </recommendedName>
</protein>
<dbReference type="PANTHER" id="PTHR37049">
    <property type="entry name" value="PEPTIDASE S41 FAMILY PROTEIN"/>
    <property type="match status" value="1"/>
</dbReference>
<keyword evidence="3" id="KW-1185">Reference proteome</keyword>
<gene>
    <name evidence="2" type="ORF">Slin15195_G008370</name>
</gene>
<dbReference type="Proteomes" id="UP001056384">
    <property type="component" value="Chromosome 1"/>
</dbReference>
<proteinExistence type="predicted"/>
<name>A0A9Q9AJX5_9PEZI</name>
<evidence type="ECO:0000313" key="2">
    <source>
        <dbReference type="EMBL" id="USW47518.1"/>
    </source>
</evidence>
<dbReference type="EMBL" id="CP099418">
    <property type="protein sequence ID" value="USW47518.1"/>
    <property type="molecule type" value="Genomic_DNA"/>
</dbReference>
<dbReference type="AlphaFoldDB" id="A0A9Q9AJX5"/>